<gene>
    <name evidence="3" type="ORF">HOLleu_12115</name>
</gene>
<feature type="compositionally biased region" description="Basic and acidic residues" evidence="2">
    <location>
        <begin position="250"/>
        <end position="260"/>
    </location>
</feature>
<sequence>MSRHARTNSASRDNRAFREAIANMRQQLLESQAEAQRMKDQLNCLIMLVRRAWSGDQAAAVHVANIVGVAPPTFHQEEGEVTALYKSKAIHHWAMLTVGLLNQHYRRLEEHALSLAKERLQQRQDYLEGQLKQHQNLLKNPPTVPMKSQQQAELQKPNFFLTSSSSSYQTEGGSSSTLLEYLYPGSDVQSTKMLLQAGRDDETSKKSKLFEIPADLDNKVKPKRPISAQHLKKADLQRSRPKSAVVKTAVKGDRPLKYETTRPVSAKTKTRPLSAKPSNSASSNVTSKSKSLPKEEAEEDYSLDINGEEDGKMEQLWRKGPMSMEDSVSEELRRITQMEKDFVQTTKMLQQKLGISNTGAI</sequence>
<protein>
    <submittedName>
        <fullName evidence="3">Uncharacterized protein</fullName>
    </submittedName>
</protein>
<feature type="compositionally biased region" description="Low complexity" evidence="2">
    <location>
        <begin position="278"/>
        <end position="290"/>
    </location>
</feature>
<reference evidence="3" key="1">
    <citation type="submission" date="2021-10" db="EMBL/GenBank/DDBJ databases">
        <title>Tropical sea cucumber genome reveals ecological adaptation and Cuvierian tubules defense mechanism.</title>
        <authorList>
            <person name="Chen T."/>
        </authorList>
    </citation>
    <scope>NUCLEOTIDE SEQUENCE</scope>
    <source>
        <strain evidence="3">Nanhai2018</strain>
        <tissue evidence="3">Muscle</tissue>
    </source>
</reference>
<feature type="region of interest" description="Disordered" evidence="2">
    <location>
        <begin position="220"/>
        <end position="331"/>
    </location>
</feature>
<dbReference type="OrthoDB" id="10015020at2759"/>
<accession>A0A9Q1HCT8</accession>
<dbReference type="AlphaFoldDB" id="A0A9Q1HCT8"/>
<organism evidence="3 4">
    <name type="scientific">Holothuria leucospilota</name>
    <name type="common">Black long sea cucumber</name>
    <name type="synonym">Mertensiothuria leucospilota</name>
    <dbReference type="NCBI Taxonomy" id="206669"/>
    <lineage>
        <taxon>Eukaryota</taxon>
        <taxon>Metazoa</taxon>
        <taxon>Echinodermata</taxon>
        <taxon>Eleutherozoa</taxon>
        <taxon>Echinozoa</taxon>
        <taxon>Holothuroidea</taxon>
        <taxon>Aspidochirotacea</taxon>
        <taxon>Aspidochirotida</taxon>
        <taxon>Holothuriidae</taxon>
        <taxon>Holothuria</taxon>
    </lineage>
</organism>
<proteinExistence type="predicted"/>
<evidence type="ECO:0000313" key="3">
    <source>
        <dbReference type="EMBL" id="KAJ8041325.1"/>
    </source>
</evidence>
<feature type="coiled-coil region" evidence="1">
    <location>
        <begin position="14"/>
        <end position="41"/>
    </location>
</feature>
<evidence type="ECO:0000256" key="1">
    <source>
        <dbReference type="SAM" id="Coils"/>
    </source>
</evidence>
<name>A0A9Q1HCT8_HOLLE</name>
<evidence type="ECO:0000256" key="2">
    <source>
        <dbReference type="SAM" id="MobiDB-lite"/>
    </source>
</evidence>
<dbReference type="EMBL" id="JAIZAY010000005">
    <property type="protein sequence ID" value="KAJ8041325.1"/>
    <property type="molecule type" value="Genomic_DNA"/>
</dbReference>
<keyword evidence="4" id="KW-1185">Reference proteome</keyword>
<comment type="caution">
    <text evidence="3">The sequence shown here is derived from an EMBL/GenBank/DDBJ whole genome shotgun (WGS) entry which is preliminary data.</text>
</comment>
<dbReference type="Proteomes" id="UP001152320">
    <property type="component" value="Chromosome 5"/>
</dbReference>
<feature type="compositionally biased region" description="Acidic residues" evidence="2">
    <location>
        <begin position="296"/>
        <end position="308"/>
    </location>
</feature>
<keyword evidence="1" id="KW-0175">Coiled coil</keyword>
<evidence type="ECO:0000313" key="4">
    <source>
        <dbReference type="Proteomes" id="UP001152320"/>
    </source>
</evidence>